<evidence type="ECO:0000256" key="2">
    <source>
        <dbReference type="ARBA" id="ARBA00022670"/>
    </source>
</evidence>
<dbReference type="PANTHER" id="PTHR10795">
    <property type="entry name" value="PROPROTEIN CONVERTASE SUBTILISIN/KEXIN"/>
    <property type="match status" value="1"/>
</dbReference>
<dbReference type="Pfam" id="PF17766">
    <property type="entry name" value="fn3_6"/>
    <property type="match status" value="1"/>
</dbReference>
<dbReference type="InterPro" id="IPR000209">
    <property type="entry name" value="Peptidase_S8/S53_dom"/>
</dbReference>
<gene>
    <name evidence="9" type="ORF">ADL15_28675</name>
</gene>
<dbReference type="InterPro" id="IPR037045">
    <property type="entry name" value="S8pro/Inhibitor_I9_sf"/>
</dbReference>
<dbReference type="InterPro" id="IPR023828">
    <property type="entry name" value="Peptidase_S8_Ser-AS"/>
</dbReference>
<dbReference type="InterPro" id="IPR036852">
    <property type="entry name" value="Peptidase_S8/S53_dom_sf"/>
</dbReference>
<dbReference type="PRINTS" id="PR00723">
    <property type="entry name" value="SUBTILISIN"/>
</dbReference>
<dbReference type="InterPro" id="IPR002792">
    <property type="entry name" value="TRAM_dom"/>
</dbReference>
<dbReference type="PROSITE" id="PS50926">
    <property type="entry name" value="TRAM"/>
    <property type="match status" value="1"/>
</dbReference>
<protein>
    <recommendedName>
        <fullName evidence="8">TRAM domain-containing protein</fullName>
    </recommendedName>
</protein>
<dbReference type="SUPFAM" id="SSF52743">
    <property type="entry name" value="Subtilisin-like"/>
    <property type="match status" value="1"/>
</dbReference>
<feature type="active site" description="Charge relay system" evidence="5 6">
    <location>
        <position position="263"/>
    </location>
</feature>
<feature type="compositionally biased region" description="Basic and acidic residues" evidence="7">
    <location>
        <begin position="252"/>
        <end position="261"/>
    </location>
</feature>
<dbReference type="GO" id="GO:0004252">
    <property type="term" value="F:serine-type endopeptidase activity"/>
    <property type="evidence" value="ECO:0007669"/>
    <property type="project" value="UniProtKB-UniRule"/>
</dbReference>
<organism evidence="9 10">
    <name type="scientific">Actinoplanes awajinensis subsp. mycoplanecinus</name>
    <dbReference type="NCBI Taxonomy" id="135947"/>
    <lineage>
        <taxon>Bacteria</taxon>
        <taxon>Bacillati</taxon>
        <taxon>Actinomycetota</taxon>
        <taxon>Actinomycetes</taxon>
        <taxon>Micromonosporales</taxon>
        <taxon>Micromonosporaceae</taxon>
        <taxon>Actinoplanes</taxon>
    </lineage>
</organism>
<dbReference type="GO" id="GO:0006508">
    <property type="term" value="P:proteolysis"/>
    <property type="evidence" value="ECO:0007669"/>
    <property type="project" value="UniProtKB-KW"/>
</dbReference>
<dbReference type="PROSITE" id="PS51892">
    <property type="entry name" value="SUBTILASE"/>
    <property type="match status" value="1"/>
</dbReference>
<dbReference type="InterPro" id="IPR015500">
    <property type="entry name" value="Peptidase_S8_subtilisin-rel"/>
</dbReference>
<dbReference type="InterPro" id="IPR003137">
    <property type="entry name" value="PA_domain"/>
</dbReference>
<dbReference type="AlphaFoldDB" id="A0A101JLL2"/>
<name>A0A101JLL2_9ACTN</name>
<dbReference type="Proteomes" id="UP000053244">
    <property type="component" value="Unassembled WGS sequence"/>
</dbReference>
<feature type="active site" description="Charge relay system" evidence="5 6">
    <location>
        <position position="190"/>
    </location>
</feature>
<evidence type="ECO:0000256" key="6">
    <source>
        <dbReference type="PROSITE-ProRule" id="PRU01240"/>
    </source>
</evidence>
<comment type="similarity">
    <text evidence="1 6">Belongs to the peptidase S8 family.</text>
</comment>
<sequence>MQPFMDHPLQRLGAGVAVLLVAIAGAGLAASPAAADPLGDGKSPATPTLAGRYVVRLADAPLASYTGGVKGLKATRAPQGAKLSRTTADAGAYRGYLGERRAAVAKTARVSIGRSLDTTFNGFTATLTTGQAATLRKTPGVAAVLEDKLVTAQLAMPADELGLSGRAGVWQQGFGGAAHAGEGTVIGVIDSGYWPESTSFAPLPEPRPDAAAIAAKFKGVCDFGPDEPALCNNKVIGARWYDNDALSTLNPEEFRSPRDSNGHGTHTASTAAGLSGVHATVSGMDMGLISGMAPGARLSIYKALWSDGAGGAVGSMTDILGAIEDAVADGVDVINYSVGDDSEAWNPIDEAFLNAAAAGVFVAAAAGNAGPGAGSVDNTTPWVTTVAATEQDHRWLRTIKLGNGRSYTGVGIGTASGTAPLVDSRAASTIEGDDYWASMCLPGTLDPAKVKGTIVLCARGESARVSKSQVVAEAGGAGMVLYQPEWDANALMADLHAVPTAHVDVPTGAALITYAATATPTVKLSAGTFTKVEAPAVAGFSSSGPSSLSGGDLIKPDIAAPGSDVVAAVSPAEHDGAFTMMSGTSMAAPHIAGIAALVKAKHPGWDPAAIRSALMTGSRDKTDKGNPLTYVDQQATPLNYGSGEVVPATAIDAGLVYESTPAQWAGFLCGAYAGRVDNNDWAYAPDCTGVTATPPAALNYPSIAFGTMVGTRSITRTVTNVGKRTSTYVAKVAAPKGYTVTVTPARFTVKPGASVTYKLTVTHAGGAFGVPVSGNLTWADSQGHRVRSPILVNNTQLVAPEKVTGTGTSGALTIPAQTGWQGRLEIEKAGLTAGATTGFTLTGMIGNAWDDQYATIPDPPPPAMTVAKIHVPKGSLGPNVRIDAQYTRCFFDDDEEGACGDFYAKIFDAEGAFVDAQFMHLPHTATLQLPDGAGDYTLVVEQTDLWNLPAGQNSQQLSYAVITPGAPGVNTGTFTVSPSRRTIKAGATTDLTVRWSGLQAGKQYHGVVAITDGKTVIRRIPVTITG</sequence>
<dbReference type="InterPro" id="IPR046450">
    <property type="entry name" value="PA_dom_sf"/>
</dbReference>
<dbReference type="InterPro" id="IPR041469">
    <property type="entry name" value="Subtilisin-like_FN3"/>
</dbReference>
<dbReference type="SUPFAM" id="SSF52025">
    <property type="entry name" value="PA domain"/>
    <property type="match status" value="1"/>
</dbReference>
<keyword evidence="10" id="KW-1185">Reference proteome</keyword>
<evidence type="ECO:0000259" key="8">
    <source>
        <dbReference type="PROSITE" id="PS50926"/>
    </source>
</evidence>
<dbReference type="Pfam" id="PF00082">
    <property type="entry name" value="Peptidase_S8"/>
    <property type="match status" value="1"/>
</dbReference>
<dbReference type="EMBL" id="LLZH01000281">
    <property type="protein sequence ID" value="KUL29144.1"/>
    <property type="molecule type" value="Genomic_DNA"/>
</dbReference>
<proteinExistence type="inferred from homology"/>
<evidence type="ECO:0000256" key="5">
    <source>
        <dbReference type="PIRSR" id="PIRSR615500-1"/>
    </source>
</evidence>
<dbReference type="Gene3D" id="2.60.40.2310">
    <property type="match status" value="1"/>
</dbReference>
<dbReference type="InterPro" id="IPR010259">
    <property type="entry name" value="S8pro/Inhibitor_I9"/>
</dbReference>
<feature type="region of interest" description="Disordered" evidence="7">
    <location>
        <begin position="251"/>
        <end position="270"/>
    </location>
</feature>
<dbReference type="CDD" id="cd02120">
    <property type="entry name" value="PA_subtilisin_like"/>
    <property type="match status" value="1"/>
</dbReference>
<evidence type="ECO:0000313" key="10">
    <source>
        <dbReference type="Proteomes" id="UP000053244"/>
    </source>
</evidence>
<evidence type="ECO:0000313" key="9">
    <source>
        <dbReference type="EMBL" id="KUL29144.1"/>
    </source>
</evidence>
<dbReference type="Pfam" id="PF05922">
    <property type="entry name" value="Inhibitor_I9"/>
    <property type="match status" value="1"/>
</dbReference>
<accession>A0A101JLL2</accession>
<reference evidence="9 10" key="1">
    <citation type="submission" date="2015-10" db="EMBL/GenBank/DDBJ databases">
        <authorList>
            <person name="Gilbert D.G."/>
        </authorList>
    </citation>
    <scope>NUCLEOTIDE SEQUENCE [LARGE SCALE GENOMIC DNA]</scope>
    <source>
        <strain evidence="9 10">NRRL B-16712</strain>
    </source>
</reference>
<feature type="domain" description="TRAM" evidence="8">
    <location>
        <begin position="706"/>
        <end position="773"/>
    </location>
</feature>
<dbReference type="Gene3D" id="3.50.30.30">
    <property type="match status" value="1"/>
</dbReference>
<dbReference type="InterPro" id="IPR045051">
    <property type="entry name" value="SBT"/>
</dbReference>
<evidence type="ECO:0000256" key="1">
    <source>
        <dbReference type="ARBA" id="ARBA00011073"/>
    </source>
</evidence>
<evidence type="ECO:0000256" key="4">
    <source>
        <dbReference type="ARBA" id="ARBA00022825"/>
    </source>
</evidence>
<evidence type="ECO:0000256" key="3">
    <source>
        <dbReference type="ARBA" id="ARBA00022801"/>
    </source>
</evidence>
<feature type="active site" description="Charge relay system" evidence="5 6">
    <location>
        <position position="585"/>
    </location>
</feature>
<dbReference type="Gene3D" id="3.30.70.80">
    <property type="entry name" value="Peptidase S8 propeptide/proteinase inhibitor I9"/>
    <property type="match status" value="1"/>
</dbReference>
<evidence type="ECO:0000256" key="7">
    <source>
        <dbReference type="SAM" id="MobiDB-lite"/>
    </source>
</evidence>
<dbReference type="PROSITE" id="PS00138">
    <property type="entry name" value="SUBTILASE_SER"/>
    <property type="match status" value="1"/>
</dbReference>
<keyword evidence="4 6" id="KW-0720">Serine protease</keyword>
<dbReference type="Gene3D" id="3.40.50.200">
    <property type="entry name" value="Peptidase S8/S53 domain"/>
    <property type="match status" value="1"/>
</dbReference>
<dbReference type="Pfam" id="PF02225">
    <property type="entry name" value="PA"/>
    <property type="match status" value="1"/>
</dbReference>
<keyword evidence="3 6" id="KW-0378">Hydrolase</keyword>
<keyword evidence="2 6" id="KW-0645">Protease</keyword>
<comment type="caution">
    <text evidence="9">The sequence shown here is derived from an EMBL/GenBank/DDBJ whole genome shotgun (WGS) entry which is preliminary data.</text>
</comment>